<dbReference type="Gene3D" id="3.30.450.20">
    <property type="entry name" value="PAS domain"/>
    <property type="match status" value="1"/>
</dbReference>
<dbReference type="SMART" id="SM00342">
    <property type="entry name" value="HTH_ARAC"/>
    <property type="match status" value="1"/>
</dbReference>
<keyword evidence="4" id="KW-1133">Transmembrane helix</keyword>
<evidence type="ECO:0000256" key="2">
    <source>
        <dbReference type="ARBA" id="ARBA00023125"/>
    </source>
</evidence>
<evidence type="ECO:0000256" key="3">
    <source>
        <dbReference type="ARBA" id="ARBA00023163"/>
    </source>
</evidence>
<feature type="transmembrane region" description="Helical" evidence="4">
    <location>
        <begin position="9"/>
        <end position="31"/>
    </location>
</feature>
<dbReference type="InterPro" id="IPR041522">
    <property type="entry name" value="CdaR_GGDEF"/>
</dbReference>
<keyword evidence="2" id="KW-0238">DNA-binding</keyword>
<dbReference type="EMBL" id="JBHSMC010000010">
    <property type="protein sequence ID" value="MFC5464577.1"/>
    <property type="molecule type" value="Genomic_DNA"/>
</dbReference>
<dbReference type="Proteomes" id="UP001596147">
    <property type="component" value="Unassembled WGS sequence"/>
</dbReference>
<dbReference type="RefSeq" id="WP_382349601.1">
    <property type="nucleotide sequence ID" value="NZ_JBHSMC010000010.1"/>
</dbReference>
<dbReference type="InterPro" id="IPR018060">
    <property type="entry name" value="HTH_AraC"/>
</dbReference>
<evidence type="ECO:0000313" key="7">
    <source>
        <dbReference type="Proteomes" id="UP001596147"/>
    </source>
</evidence>
<dbReference type="PROSITE" id="PS01124">
    <property type="entry name" value="HTH_ARAC_FAMILY_2"/>
    <property type="match status" value="1"/>
</dbReference>
<organism evidence="6 7">
    <name type="scientific">Lederbergia graminis</name>
    <dbReference type="NCBI Taxonomy" id="735518"/>
    <lineage>
        <taxon>Bacteria</taxon>
        <taxon>Bacillati</taxon>
        <taxon>Bacillota</taxon>
        <taxon>Bacilli</taxon>
        <taxon>Bacillales</taxon>
        <taxon>Bacillaceae</taxon>
        <taxon>Lederbergia</taxon>
    </lineage>
</organism>
<dbReference type="Gene3D" id="1.10.10.60">
    <property type="entry name" value="Homeodomain-like"/>
    <property type="match status" value="2"/>
</dbReference>
<dbReference type="PANTHER" id="PTHR43280:SF2">
    <property type="entry name" value="HTH-TYPE TRANSCRIPTIONAL REGULATOR EXSA"/>
    <property type="match status" value="1"/>
</dbReference>
<keyword evidence="3" id="KW-0804">Transcription</keyword>
<evidence type="ECO:0000313" key="6">
    <source>
        <dbReference type="EMBL" id="MFC5464577.1"/>
    </source>
</evidence>
<protein>
    <submittedName>
        <fullName evidence="6">Helix-turn-helix domain-containing protein</fullName>
    </submittedName>
</protein>
<feature type="transmembrane region" description="Helical" evidence="4">
    <location>
        <begin position="297"/>
        <end position="317"/>
    </location>
</feature>
<proteinExistence type="predicted"/>
<gene>
    <name evidence="6" type="ORF">ACFPM4_07415</name>
</gene>
<dbReference type="Pfam" id="PF12833">
    <property type="entry name" value="HTH_18"/>
    <property type="match status" value="1"/>
</dbReference>
<evidence type="ECO:0000259" key="5">
    <source>
        <dbReference type="PROSITE" id="PS01124"/>
    </source>
</evidence>
<sequence length="737" mass="85387">MGKNRKYTIFIRFLISYMVILIFALTIGVIAHRQTLKVVESEGKNATMGLLKQSKEILNMRLSEIESIVKQIEDDPKVLAFNRIQNPYVGSNTYKIIDTKNNLYAHQLTNQFIFDYFLFFKNSKIALNNNLVTTLPDFYKYTLQPANLKYNDWYKEIIESYHQKHIIPARPFLYKDKQFSFITYLHSLGLPTHFNSTIMIMINNDELINLLQEVDISGGGSVYITDENNNIITYVSDDGKVNSIISGLEEGEGVVERTFQDENMIVSYTTSDYNGWKYVAVQPVSVFMEKVNYINKITISIIILAFIAGLLIAIYMANRNAKPVTTLFSQHDELQKKLRDQIPLLKNAFFERILKGEFTTKYEINLFMNHIGINLKGKQYVVAIMYLSGPDEITDSDMLRKSDVNRVIAKDVLNNIMGNEAFYHELDENKIAIIVADNNSGSLKFKDILIGLYQQVHQELMFVHHIQPIFAIGSTYRNIIDISRSYDEARIALNFYNRGYSNGFIWYEDITKEENSFYYPSDVESRLINSIKVGNEQNTEELLAELYKENFENRQLSIYMLRMFLYEMWGSIVKILDQVVLDEKISIEYEQFLPDKTETVEEVKTNFYEVVQSYKKICAAINIQRSKNNKRLINDIINYLKENYKNVNLSLSLISDKFNLSEAHVSRIFKENTGMNFSEFMESSRLEKAEEMLINTDLPVGEISKLVGYNSSNTFGRAFKRKNGISATAYRNSVKIS</sequence>
<dbReference type="PANTHER" id="PTHR43280">
    <property type="entry name" value="ARAC-FAMILY TRANSCRIPTIONAL REGULATOR"/>
    <property type="match status" value="1"/>
</dbReference>
<keyword evidence="4" id="KW-0472">Membrane</keyword>
<reference evidence="7" key="1">
    <citation type="journal article" date="2019" name="Int. J. Syst. Evol. Microbiol.">
        <title>The Global Catalogue of Microorganisms (GCM) 10K type strain sequencing project: providing services to taxonomists for standard genome sequencing and annotation.</title>
        <authorList>
            <consortium name="The Broad Institute Genomics Platform"/>
            <consortium name="The Broad Institute Genome Sequencing Center for Infectious Disease"/>
            <person name="Wu L."/>
            <person name="Ma J."/>
        </authorList>
    </citation>
    <scope>NUCLEOTIDE SEQUENCE [LARGE SCALE GENOMIC DNA]</scope>
    <source>
        <strain evidence="7">CGMCC 1.12237</strain>
    </source>
</reference>
<keyword evidence="4" id="KW-0812">Transmembrane</keyword>
<dbReference type="SUPFAM" id="SSF46689">
    <property type="entry name" value="Homeodomain-like"/>
    <property type="match status" value="1"/>
</dbReference>
<comment type="caution">
    <text evidence="6">The sequence shown here is derived from an EMBL/GenBank/DDBJ whole genome shotgun (WGS) entry which is preliminary data.</text>
</comment>
<dbReference type="Pfam" id="PF17853">
    <property type="entry name" value="GGDEF_2"/>
    <property type="match status" value="1"/>
</dbReference>
<keyword evidence="1" id="KW-0805">Transcription regulation</keyword>
<evidence type="ECO:0000256" key="1">
    <source>
        <dbReference type="ARBA" id="ARBA00023015"/>
    </source>
</evidence>
<accession>A0ABW0LHW9</accession>
<dbReference type="InterPro" id="IPR009057">
    <property type="entry name" value="Homeodomain-like_sf"/>
</dbReference>
<evidence type="ECO:0000256" key="4">
    <source>
        <dbReference type="SAM" id="Phobius"/>
    </source>
</evidence>
<feature type="domain" description="HTH araC/xylS-type" evidence="5">
    <location>
        <begin position="634"/>
        <end position="733"/>
    </location>
</feature>
<name>A0ABW0LHW9_9BACI</name>
<keyword evidence="7" id="KW-1185">Reference proteome</keyword>